<dbReference type="Proteomes" id="UP000316603">
    <property type="component" value="Unassembled WGS sequence"/>
</dbReference>
<dbReference type="Pfam" id="PF00248">
    <property type="entry name" value="Aldo_ket_red"/>
    <property type="match status" value="1"/>
</dbReference>
<dbReference type="InterPro" id="IPR050791">
    <property type="entry name" value="Aldo-Keto_reductase"/>
</dbReference>
<evidence type="ECO:0000256" key="1">
    <source>
        <dbReference type="ARBA" id="ARBA00023002"/>
    </source>
</evidence>
<dbReference type="RefSeq" id="WP_145866848.1">
    <property type="nucleotide sequence ID" value="NZ_BNCE01000025.1"/>
</dbReference>
<dbReference type="InterPro" id="IPR036812">
    <property type="entry name" value="NAD(P)_OxRdtase_dom_sf"/>
</dbReference>
<accession>A0A561TCH5</accession>
<dbReference type="CDD" id="cd19076">
    <property type="entry name" value="AKR_AKR13A_13D"/>
    <property type="match status" value="1"/>
</dbReference>
<dbReference type="AlphaFoldDB" id="A0A561TCH5"/>
<dbReference type="Gene3D" id="3.20.20.100">
    <property type="entry name" value="NADP-dependent oxidoreductase domain"/>
    <property type="match status" value="1"/>
</dbReference>
<feature type="domain" description="NADP-dependent oxidoreductase" evidence="2">
    <location>
        <begin position="17"/>
        <end position="310"/>
    </location>
</feature>
<proteinExistence type="predicted"/>
<dbReference type="SUPFAM" id="SSF51430">
    <property type="entry name" value="NAD(P)-linked oxidoreductase"/>
    <property type="match status" value="1"/>
</dbReference>
<dbReference type="PANTHER" id="PTHR43625:SF40">
    <property type="entry name" value="ALDO-KETO REDUCTASE YAKC [NADP(+)]"/>
    <property type="match status" value="1"/>
</dbReference>
<dbReference type="GO" id="GO:0005737">
    <property type="term" value="C:cytoplasm"/>
    <property type="evidence" value="ECO:0007669"/>
    <property type="project" value="TreeGrafter"/>
</dbReference>
<keyword evidence="4" id="KW-1185">Reference proteome</keyword>
<reference evidence="3 4" key="1">
    <citation type="submission" date="2019-06" db="EMBL/GenBank/DDBJ databases">
        <title>Sequencing the genomes of 1000 actinobacteria strains.</title>
        <authorList>
            <person name="Klenk H.-P."/>
        </authorList>
    </citation>
    <scope>NUCLEOTIDE SEQUENCE [LARGE SCALE GENOMIC DNA]</scope>
    <source>
        <strain evidence="3 4">DSM 41695</strain>
    </source>
</reference>
<dbReference type="GO" id="GO:0016491">
    <property type="term" value="F:oxidoreductase activity"/>
    <property type="evidence" value="ECO:0007669"/>
    <property type="project" value="UniProtKB-KW"/>
</dbReference>
<dbReference type="OrthoDB" id="9768793at2"/>
<evidence type="ECO:0000313" key="3">
    <source>
        <dbReference type="EMBL" id="TWF84773.1"/>
    </source>
</evidence>
<evidence type="ECO:0000313" key="4">
    <source>
        <dbReference type="Proteomes" id="UP000316603"/>
    </source>
</evidence>
<organism evidence="3 4">
    <name type="scientific">Streptomyces capillispiralis</name>
    <dbReference type="NCBI Taxonomy" id="68182"/>
    <lineage>
        <taxon>Bacteria</taxon>
        <taxon>Bacillati</taxon>
        <taxon>Actinomycetota</taxon>
        <taxon>Actinomycetes</taxon>
        <taxon>Kitasatosporales</taxon>
        <taxon>Streptomycetaceae</taxon>
        <taxon>Streptomyces</taxon>
    </lineage>
</organism>
<dbReference type="InterPro" id="IPR023210">
    <property type="entry name" value="NADP_OxRdtase_dom"/>
</dbReference>
<sequence>MKLRKLGSQGLTVSEQGLGCMGMSVAYGPTDDAESIRTVHRAIDLGVTLLDTADMYGPYTNERLLGRAVKGRRDGLVIASKAGNEIADDGTFTGRVNGRPDYLRKSVDGTLRRLGVDHLDLYYLHRVDPATPIEESAGALGELVAAGKVRHLGLSEASAATIRRAHAVHPFTAVQTEYSLFTREVETNGVLASLRELGIGFVAYSPLGRGFLSGRITSVDDLPEVDFRRIAPRFQGANFDRNLEVVRAVVELAARKEVTPSQLALAWVLAQGDDVVALPGTKRRAYLEENVAASRLELTAEDLKTLDEIAPPGVAAGDRYPADAMAFLDG</sequence>
<dbReference type="PANTHER" id="PTHR43625">
    <property type="entry name" value="AFLATOXIN B1 ALDEHYDE REDUCTASE"/>
    <property type="match status" value="1"/>
</dbReference>
<name>A0A561TCH5_9ACTN</name>
<keyword evidence="1" id="KW-0560">Oxidoreductase</keyword>
<evidence type="ECO:0000259" key="2">
    <source>
        <dbReference type="Pfam" id="PF00248"/>
    </source>
</evidence>
<dbReference type="EMBL" id="VIWV01000001">
    <property type="protein sequence ID" value="TWF84773.1"/>
    <property type="molecule type" value="Genomic_DNA"/>
</dbReference>
<protein>
    <submittedName>
        <fullName evidence="3">Aryl-alcohol dehydrogenase-like predicted oxidoreductase</fullName>
    </submittedName>
</protein>
<gene>
    <name evidence="3" type="ORF">FHX78_111709</name>
</gene>
<comment type="caution">
    <text evidence="3">The sequence shown here is derived from an EMBL/GenBank/DDBJ whole genome shotgun (WGS) entry which is preliminary data.</text>
</comment>